<comment type="caution">
    <text evidence="1">The sequence shown here is derived from an EMBL/GenBank/DDBJ whole genome shotgun (WGS) entry which is preliminary data.</text>
</comment>
<name>A0ABQ5K9W1_9EUKA</name>
<protein>
    <submittedName>
        <fullName evidence="1">Uncharacterized protein</fullName>
    </submittedName>
</protein>
<evidence type="ECO:0000313" key="2">
    <source>
        <dbReference type="Proteomes" id="UP001057375"/>
    </source>
</evidence>
<evidence type="ECO:0000313" key="1">
    <source>
        <dbReference type="EMBL" id="GKT29343.1"/>
    </source>
</evidence>
<gene>
    <name evidence="1" type="ORF">ADUPG1_001155</name>
</gene>
<proteinExistence type="predicted"/>
<reference evidence="1" key="1">
    <citation type="submission" date="2022-03" db="EMBL/GenBank/DDBJ databases">
        <title>Draft genome sequence of Aduncisulcus paluster, a free-living microaerophilic Fornicata.</title>
        <authorList>
            <person name="Yuyama I."/>
            <person name="Kume K."/>
            <person name="Tamura T."/>
            <person name="Inagaki Y."/>
            <person name="Hashimoto T."/>
        </authorList>
    </citation>
    <scope>NUCLEOTIDE SEQUENCE</scope>
    <source>
        <strain evidence="1">NY0171</strain>
    </source>
</reference>
<feature type="non-terminal residue" evidence="1">
    <location>
        <position position="140"/>
    </location>
</feature>
<dbReference type="EMBL" id="BQXS01000810">
    <property type="protein sequence ID" value="GKT29343.1"/>
    <property type="molecule type" value="Genomic_DNA"/>
</dbReference>
<sequence>MCAVLRNSEGTEERLALGTDFKILSGVGSDSGGRIQYPISGTPLPLQEQVDRALKYDISTPDAERLTPQEIVQTISNARDEAVSARSGAIEAEENARGMLGDALAAQTGSETACDRALLALSAAEEARDSAIEISLGDLS</sequence>
<organism evidence="1 2">
    <name type="scientific">Aduncisulcus paluster</name>
    <dbReference type="NCBI Taxonomy" id="2918883"/>
    <lineage>
        <taxon>Eukaryota</taxon>
        <taxon>Metamonada</taxon>
        <taxon>Carpediemonas-like organisms</taxon>
        <taxon>Aduncisulcus</taxon>
    </lineage>
</organism>
<dbReference type="Proteomes" id="UP001057375">
    <property type="component" value="Unassembled WGS sequence"/>
</dbReference>
<keyword evidence="2" id="KW-1185">Reference proteome</keyword>
<accession>A0ABQ5K9W1</accession>